<comment type="similarity">
    <text evidence="1">Belongs to the short-chain dehydrogenases/reductases (SDR) family.</text>
</comment>
<dbReference type="AlphaFoldDB" id="A0A7S3Y740"/>
<dbReference type="SUPFAM" id="SSF51735">
    <property type="entry name" value="NAD(P)-binding Rossmann-fold domains"/>
    <property type="match status" value="1"/>
</dbReference>
<feature type="compositionally biased region" description="Polar residues" evidence="3">
    <location>
        <begin position="190"/>
        <end position="199"/>
    </location>
</feature>
<keyword evidence="2" id="KW-0560">Oxidoreductase</keyword>
<dbReference type="Pfam" id="PF00106">
    <property type="entry name" value="adh_short"/>
    <property type="match status" value="1"/>
</dbReference>
<dbReference type="InterPro" id="IPR036291">
    <property type="entry name" value="NAD(P)-bd_dom_sf"/>
</dbReference>
<name>A0A7S3Y740_HETAK</name>
<dbReference type="GO" id="GO:0016616">
    <property type="term" value="F:oxidoreductase activity, acting on the CH-OH group of donors, NAD or NADP as acceptor"/>
    <property type="evidence" value="ECO:0007669"/>
    <property type="project" value="UniProtKB-ARBA"/>
</dbReference>
<gene>
    <name evidence="4" type="ORF">HAKA00212_LOCUS21818</name>
</gene>
<dbReference type="GO" id="GO:0050664">
    <property type="term" value="F:oxidoreductase activity, acting on NAD(P)H, oxygen as acceptor"/>
    <property type="evidence" value="ECO:0007669"/>
    <property type="project" value="TreeGrafter"/>
</dbReference>
<dbReference type="PANTHER" id="PTHR43008:SF7">
    <property type="entry name" value="SHORT CHAIN DEHYDROGENASE_REDUCTASE (AFU_ORTHOLOGUE AFUA_2G00830)"/>
    <property type="match status" value="1"/>
</dbReference>
<organism evidence="4">
    <name type="scientific">Heterosigma akashiwo</name>
    <name type="common">Chromophytic alga</name>
    <name type="synonym">Heterosigma carterae</name>
    <dbReference type="NCBI Taxonomy" id="2829"/>
    <lineage>
        <taxon>Eukaryota</taxon>
        <taxon>Sar</taxon>
        <taxon>Stramenopiles</taxon>
        <taxon>Ochrophyta</taxon>
        <taxon>Raphidophyceae</taxon>
        <taxon>Chattonellales</taxon>
        <taxon>Chattonellaceae</taxon>
        <taxon>Heterosigma</taxon>
    </lineage>
</organism>
<feature type="compositionally biased region" description="Basic and acidic residues" evidence="3">
    <location>
        <begin position="223"/>
        <end position="232"/>
    </location>
</feature>
<evidence type="ECO:0000256" key="2">
    <source>
        <dbReference type="ARBA" id="ARBA00023002"/>
    </source>
</evidence>
<evidence type="ECO:0000313" key="4">
    <source>
        <dbReference type="EMBL" id="CAE0642960.1"/>
    </source>
</evidence>
<dbReference type="EMBL" id="HBIU01049030">
    <property type="protein sequence ID" value="CAE0642960.1"/>
    <property type="molecule type" value="Transcribed_RNA"/>
</dbReference>
<accession>A0A7S3Y740</accession>
<reference evidence="4" key="1">
    <citation type="submission" date="2021-01" db="EMBL/GenBank/DDBJ databases">
        <authorList>
            <person name="Corre E."/>
            <person name="Pelletier E."/>
            <person name="Niang G."/>
            <person name="Scheremetjew M."/>
            <person name="Finn R."/>
            <person name="Kale V."/>
            <person name="Holt S."/>
            <person name="Cochrane G."/>
            <person name="Meng A."/>
            <person name="Brown T."/>
            <person name="Cohen L."/>
        </authorList>
    </citation>
    <scope>NUCLEOTIDE SEQUENCE</scope>
    <source>
        <strain evidence="4">CCMP3107</strain>
    </source>
</reference>
<protein>
    <submittedName>
        <fullName evidence="4">Uncharacterized protein</fullName>
    </submittedName>
</protein>
<feature type="region of interest" description="Disordered" evidence="3">
    <location>
        <begin position="189"/>
        <end position="232"/>
    </location>
</feature>
<evidence type="ECO:0000256" key="3">
    <source>
        <dbReference type="SAM" id="MobiDB-lite"/>
    </source>
</evidence>
<dbReference type="Gene3D" id="3.40.50.720">
    <property type="entry name" value="NAD(P)-binding Rossmann-like Domain"/>
    <property type="match status" value="1"/>
</dbReference>
<evidence type="ECO:0000256" key="1">
    <source>
        <dbReference type="ARBA" id="ARBA00006484"/>
    </source>
</evidence>
<proteinExistence type="inferred from homology"/>
<dbReference type="InterPro" id="IPR002347">
    <property type="entry name" value="SDR_fam"/>
</dbReference>
<sequence>MSVNLNGVINGCQVFVPLMKDAGECGIIVNTGSKQGITCPPGNLAYNVSKAGVKVYTEGLEHELRQRGGGEAGPRRLRAHLLVPGWVNTSIVRKQRRAEQGAAYREEEVPFHEGRPAAGAWMPDQLVAFFMDELRKGTFYIICPDNEVDIETDNLRMQWAMQDITERRPPLSRWHDDYKEDFTAYLQAAAENSKTNNQEKQQEEDKKATCANNQQPAEKKRRMGEEQNQEKL</sequence>
<dbReference type="CDD" id="cd05233">
    <property type="entry name" value="SDR_c"/>
    <property type="match status" value="1"/>
</dbReference>
<dbReference type="PANTHER" id="PTHR43008">
    <property type="entry name" value="BENZIL REDUCTASE"/>
    <property type="match status" value="1"/>
</dbReference>